<accession>A0A382EW08</accession>
<evidence type="ECO:0000313" key="1">
    <source>
        <dbReference type="EMBL" id="SVB54858.1"/>
    </source>
</evidence>
<organism evidence="1">
    <name type="scientific">marine metagenome</name>
    <dbReference type="NCBI Taxonomy" id="408172"/>
    <lineage>
        <taxon>unclassified sequences</taxon>
        <taxon>metagenomes</taxon>
        <taxon>ecological metagenomes</taxon>
    </lineage>
</organism>
<name>A0A382EW08_9ZZZZ</name>
<protein>
    <submittedName>
        <fullName evidence="1">Uncharacterized protein</fullName>
    </submittedName>
</protein>
<proteinExistence type="predicted"/>
<reference evidence="1" key="1">
    <citation type="submission" date="2018-05" db="EMBL/GenBank/DDBJ databases">
        <authorList>
            <person name="Lanie J.A."/>
            <person name="Ng W.-L."/>
            <person name="Kazmierczak K.M."/>
            <person name="Andrzejewski T.M."/>
            <person name="Davidsen T.M."/>
            <person name="Wayne K.J."/>
            <person name="Tettelin H."/>
            <person name="Glass J.I."/>
            <person name="Rusch D."/>
            <person name="Podicherti R."/>
            <person name="Tsui H.-C.T."/>
            <person name="Winkler M.E."/>
        </authorList>
    </citation>
    <scope>NUCLEOTIDE SEQUENCE</scope>
</reference>
<dbReference type="AlphaFoldDB" id="A0A382EW08"/>
<sequence>MEILVQASVQSGNLRAMLQAERADVFMVAV</sequence>
<gene>
    <name evidence="1" type="ORF">METZ01_LOCUS207712</name>
</gene>
<dbReference type="EMBL" id="UINC01046611">
    <property type="protein sequence ID" value="SVB54858.1"/>
    <property type="molecule type" value="Genomic_DNA"/>
</dbReference>
<feature type="non-terminal residue" evidence="1">
    <location>
        <position position="30"/>
    </location>
</feature>